<reference evidence="2 3" key="1">
    <citation type="submission" date="2016-11" db="EMBL/GenBank/DDBJ databases">
        <title>Whole genomes of Flavobacteriaceae.</title>
        <authorList>
            <person name="Stine C."/>
            <person name="Li C."/>
            <person name="Tadesse D."/>
        </authorList>
    </citation>
    <scope>NUCLEOTIDE SEQUENCE [LARGE SCALE GENOMIC DNA]</scope>
    <source>
        <strain evidence="2 3">CCUG 60112</strain>
    </source>
</reference>
<accession>A0ABX4CNU0</accession>
<organism evidence="2 3">
    <name type="scientific">Flavobacterium plurextorum</name>
    <dbReference type="NCBI Taxonomy" id="1114867"/>
    <lineage>
        <taxon>Bacteria</taxon>
        <taxon>Pseudomonadati</taxon>
        <taxon>Bacteroidota</taxon>
        <taxon>Flavobacteriia</taxon>
        <taxon>Flavobacteriales</taxon>
        <taxon>Flavobacteriaceae</taxon>
        <taxon>Flavobacterium</taxon>
    </lineage>
</organism>
<keyword evidence="3" id="KW-1185">Reference proteome</keyword>
<evidence type="ECO:0000313" key="3">
    <source>
        <dbReference type="Proteomes" id="UP000198381"/>
    </source>
</evidence>
<dbReference type="EMBL" id="MUHD01000048">
    <property type="protein sequence ID" value="OXB00679.1"/>
    <property type="molecule type" value="Genomic_DNA"/>
</dbReference>
<gene>
    <name evidence="2" type="ORF">B0A81_20610</name>
</gene>
<sequence>MKEKIAAPVSIIFLWGLILIAITEWYYEYVRYYLYVSIAVIIPIMIWNLIKQKKKDKISGTREFQSSIYRMLIMAVVLIIIFYITKQEHIG</sequence>
<feature type="transmembrane region" description="Helical" evidence="1">
    <location>
        <begin position="68"/>
        <end position="85"/>
    </location>
</feature>
<keyword evidence="1" id="KW-1133">Transmembrane helix</keyword>
<dbReference type="Proteomes" id="UP000198381">
    <property type="component" value="Unassembled WGS sequence"/>
</dbReference>
<proteinExistence type="predicted"/>
<evidence type="ECO:0000313" key="2">
    <source>
        <dbReference type="EMBL" id="OXB00679.1"/>
    </source>
</evidence>
<dbReference type="RefSeq" id="WP_089059758.1">
    <property type="nucleotide sequence ID" value="NZ_MUHD01000048.1"/>
</dbReference>
<evidence type="ECO:0000256" key="1">
    <source>
        <dbReference type="SAM" id="Phobius"/>
    </source>
</evidence>
<name>A0ABX4CNU0_9FLAO</name>
<feature type="transmembrane region" description="Helical" evidence="1">
    <location>
        <begin position="7"/>
        <end position="26"/>
    </location>
</feature>
<feature type="transmembrane region" description="Helical" evidence="1">
    <location>
        <begin position="32"/>
        <end position="50"/>
    </location>
</feature>
<keyword evidence="1" id="KW-0472">Membrane</keyword>
<protein>
    <submittedName>
        <fullName evidence="2">Uncharacterized protein</fullName>
    </submittedName>
</protein>
<comment type="caution">
    <text evidence="2">The sequence shown here is derived from an EMBL/GenBank/DDBJ whole genome shotgun (WGS) entry which is preliminary data.</text>
</comment>
<keyword evidence="1" id="KW-0812">Transmembrane</keyword>